<reference evidence="1" key="1">
    <citation type="submission" date="2014-09" db="EMBL/GenBank/DDBJ databases">
        <authorList>
            <person name="Magalhaes I.L.F."/>
            <person name="Oliveira U."/>
            <person name="Santos F.R."/>
            <person name="Vidigal T.H.D.A."/>
            <person name="Brescovit A.D."/>
            <person name="Santos A.J."/>
        </authorList>
    </citation>
    <scope>NUCLEOTIDE SEQUENCE</scope>
    <source>
        <tissue evidence="1">Shoot tissue taken approximately 20 cm above the soil surface</tissue>
    </source>
</reference>
<sequence length="35" mass="4106">MNVSLILVRKGYPYYKTTRTTIQIIRYTDSLGNII</sequence>
<protein>
    <submittedName>
        <fullName evidence="1">Uncharacterized protein</fullName>
    </submittedName>
</protein>
<accession>A0A0A9ARV2</accession>
<dbReference type="EMBL" id="GBRH01245317">
    <property type="protein sequence ID" value="JAD52578.1"/>
    <property type="molecule type" value="Transcribed_RNA"/>
</dbReference>
<name>A0A0A9ARV2_ARUDO</name>
<evidence type="ECO:0000313" key="1">
    <source>
        <dbReference type="EMBL" id="JAD52578.1"/>
    </source>
</evidence>
<dbReference type="AlphaFoldDB" id="A0A0A9ARV2"/>
<organism evidence="1">
    <name type="scientific">Arundo donax</name>
    <name type="common">Giant reed</name>
    <name type="synonym">Donax arundinaceus</name>
    <dbReference type="NCBI Taxonomy" id="35708"/>
    <lineage>
        <taxon>Eukaryota</taxon>
        <taxon>Viridiplantae</taxon>
        <taxon>Streptophyta</taxon>
        <taxon>Embryophyta</taxon>
        <taxon>Tracheophyta</taxon>
        <taxon>Spermatophyta</taxon>
        <taxon>Magnoliopsida</taxon>
        <taxon>Liliopsida</taxon>
        <taxon>Poales</taxon>
        <taxon>Poaceae</taxon>
        <taxon>PACMAD clade</taxon>
        <taxon>Arundinoideae</taxon>
        <taxon>Arundineae</taxon>
        <taxon>Arundo</taxon>
    </lineage>
</organism>
<proteinExistence type="predicted"/>
<reference evidence="1" key="2">
    <citation type="journal article" date="2015" name="Data Brief">
        <title>Shoot transcriptome of the giant reed, Arundo donax.</title>
        <authorList>
            <person name="Barrero R.A."/>
            <person name="Guerrero F.D."/>
            <person name="Moolhuijzen P."/>
            <person name="Goolsby J.A."/>
            <person name="Tidwell J."/>
            <person name="Bellgard S.E."/>
            <person name="Bellgard M.I."/>
        </authorList>
    </citation>
    <scope>NUCLEOTIDE SEQUENCE</scope>
    <source>
        <tissue evidence="1">Shoot tissue taken approximately 20 cm above the soil surface</tissue>
    </source>
</reference>